<dbReference type="Proteomes" id="UP000003586">
    <property type="component" value="Chromosome"/>
</dbReference>
<dbReference type="EMBL" id="CP007035">
    <property type="protein sequence ID" value="AHF17816.1"/>
    <property type="molecule type" value="Genomic_DNA"/>
</dbReference>
<feature type="signal peptide" evidence="1">
    <location>
        <begin position="1"/>
        <end position="20"/>
    </location>
</feature>
<accession>W0F8W9</accession>
<gene>
    <name evidence="2" type="ORF">NIASO_14680</name>
</gene>
<reference evidence="2 3" key="1">
    <citation type="submission" date="2013-12" db="EMBL/GenBank/DDBJ databases">
        <authorList>
            <consortium name="DOE Joint Genome Institute"/>
            <person name="Eisen J."/>
            <person name="Huntemann M."/>
            <person name="Han J."/>
            <person name="Chen A."/>
            <person name="Kyrpides N."/>
            <person name="Mavromatis K."/>
            <person name="Markowitz V."/>
            <person name="Palaniappan K."/>
            <person name="Ivanova N."/>
            <person name="Schaumberg A."/>
            <person name="Pati A."/>
            <person name="Liolios K."/>
            <person name="Nordberg H.P."/>
            <person name="Cantor M.N."/>
            <person name="Hua S.X."/>
            <person name="Woyke T."/>
        </authorList>
    </citation>
    <scope>NUCLEOTIDE SEQUENCE [LARGE SCALE GENOMIC DNA]</scope>
    <source>
        <strain evidence="3">DSM 19437</strain>
    </source>
</reference>
<evidence type="ECO:0000256" key="1">
    <source>
        <dbReference type="SAM" id="SignalP"/>
    </source>
</evidence>
<dbReference type="RefSeq" id="WP_008586686.1">
    <property type="nucleotide sequence ID" value="NZ_CP007035.1"/>
</dbReference>
<evidence type="ECO:0000313" key="3">
    <source>
        <dbReference type="Proteomes" id="UP000003586"/>
    </source>
</evidence>
<name>W0F8W9_9BACT</name>
<keyword evidence="3" id="KW-1185">Reference proteome</keyword>
<evidence type="ECO:0008006" key="4">
    <source>
        <dbReference type="Google" id="ProtNLM"/>
    </source>
</evidence>
<organism evidence="2 3">
    <name type="scientific">Niabella soli DSM 19437</name>
    <dbReference type="NCBI Taxonomy" id="929713"/>
    <lineage>
        <taxon>Bacteria</taxon>
        <taxon>Pseudomonadati</taxon>
        <taxon>Bacteroidota</taxon>
        <taxon>Chitinophagia</taxon>
        <taxon>Chitinophagales</taxon>
        <taxon>Chitinophagaceae</taxon>
        <taxon>Niabella</taxon>
    </lineage>
</organism>
<dbReference type="eggNOG" id="ENOG5031VR5">
    <property type="taxonomic scope" value="Bacteria"/>
</dbReference>
<proteinExistence type="predicted"/>
<keyword evidence="1" id="KW-0732">Signal</keyword>
<dbReference type="AlphaFoldDB" id="W0F8W9"/>
<dbReference type="HOGENOM" id="CLU_920502_0_0_10"/>
<dbReference type="KEGG" id="nso:NIASO_14680"/>
<dbReference type="OrthoDB" id="835246at2"/>
<sequence>MRIRSLFIAFLLAAATNGIAQTNTPLAQYPSPMKETVRRHERISDVPKGAVLMVDGILSKPVLVYLPNKLKRTGKADLLIHFHGSNSLVAYAAEKYKGTLITATVNLGSGSGVYSAAFLQDSIFKKLETAVWQQAEQQLHKPLQRGRLILSGFSAGYGAIRSIISFPEYYKEVNGVLLLDGLHTSYIPERKVLADGGLIDSTNLTIFLNFAKQAADLSTGKRFLFTHSEIFPGTFASTTETATYLLDQLQLKATPVLKWGPGGMQQLSEAQKGHLKILGFAGNSAPDHIDHFQGLYYFLNRLYK</sequence>
<protein>
    <recommendedName>
        <fullName evidence="4">Esterase</fullName>
    </recommendedName>
</protein>
<feature type="chain" id="PRO_5004788447" description="Esterase" evidence="1">
    <location>
        <begin position="21"/>
        <end position="304"/>
    </location>
</feature>
<dbReference type="STRING" id="929713.NIASO_14680"/>
<evidence type="ECO:0000313" key="2">
    <source>
        <dbReference type="EMBL" id="AHF17816.1"/>
    </source>
</evidence>